<dbReference type="STRING" id="574566.I0YMN4"/>
<feature type="compositionally biased region" description="Low complexity" evidence="2">
    <location>
        <begin position="3300"/>
        <end position="3316"/>
    </location>
</feature>
<evidence type="ECO:0000313" key="5">
    <source>
        <dbReference type="Proteomes" id="UP000007264"/>
    </source>
</evidence>
<dbReference type="GeneID" id="17037625"/>
<feature type="compositionally biased region" description="Pro residues" evidence="2">
    <location>
        <begin position="2231"/>
        <end position="2241"/>
    </location>
</feature>
<gene>
    <name evidence="4" type="ORF">COCSUDRAFT_58398</name>
</gene>
<sequence length="3903" mass="407229">MQGPKMHGLLGLALSRAATNRHVRVNVSEIGLLVSKGIHIHLAKGPIEHIWISEVSLGRTKSATKLVKGVAKAWSTYKPRLPLTVRGVRIELREGEDLPPWALRAPHKEARAPPKPAKAAPVGNEAEEKGKSVSRGLFIALAARLAFVMLPVLPVRVKNVSFAHKSTGILAEVARVELLFVSSQLASTLRMDLHILPVVASLLTDRPAGTGAAAAAAGAGAPSSDAPEAASRMPVLEVTDLNVSATMQLIGQSTLRCKAVALQLGDIVVMASQALLAAAAALRAAPKKQKRALKQPRPRSSSPLEALPGEVTALAALMPDLVEVGLKQLACHFVGAGPSERSLEAFAEASALQIKGRKPLPKKPSRKSRQQPDLAPLQQPLYIIDGSTGALQCGIGVVGQLPAASVACKGIESQMRVCKPASNGGEAARGSASVDRTESAAISSDGQEAAPAPLALVLQADADVHSLVTSCCAQTLYQLPSAMQEVTKALQPAKEGTASEGIGRAPSGALVTADEEAAAAETAAATALGVAGMQRQPSARPGQLTLPDGQGAGSDGSAAPSAAPSPHDAAEEQARRERSESGGLACGSSPSVSSAAEAARAAWAASAGGGAAAAAMAERARWRPARASSTGEPKRTLGLKLSPRTSMGSTATDRLLGRRGLDVVGGSDDVDDEDGSGGRAVAFLLEWEACMRVDADSRLQLVAPDSAVLVACGFDELGISGKSVTALRLGGTDRGRRPSQEAAGMQRRGSAALQEEDEQQETGRPGLFTAEFSVQNICLGVRPAAAKGGDEGAPKFDSMASLLSASSFYAGVQPTESELMPSAEHNGPFLLEAEVRTSAFSVAADAQLLRSVAEVAAGLAPPAGFLPPQKRARQPRAKNGRRSTPKPAKPEKSAAKISVVTAIMAFEDISIAYATRVEVPPAFRKKSARGAERCELRFGVGRLAAAARPAAQRADLEIADVTLTYLEFKESGSAGSHQQGVLEAERTASLLVIQEMLATAQLLPEVGTPASHEQEAQKKQGAEAAALEADQDARRGPSRSASDAAAALIMSQQAEVKPSEGRQETSAKAAAGRPRGAAVKRLKVGVELEGLHANFNAEAVFAACQIAVDAKAVQGMLAAPADAALASPASAELPPVLERSEPPSPAAATPAAKWKATVAAATGKGAAAAKASPRAPVKKVPAPKLDLQLAARLGDLRGDMWLSDDVCWGVHIGAVTAAYAPRCAVVERVTLTLNNAPLMHLAAAVATVQLPGKLEPAAPAADPWAAFGGAEAGDAADLGRVLTGGSLVAASPLAEAAADEHAALETVSHVGSQVTDLTLDDGDRTLSRQTTAMSARWQDIAEMGSGSEVGDATPMKRAEPGPVLTGPLPQRPFGQGLERLPAAYRRAGLTAWAGDLATQAPGAEAAKQKTTGKAEQVPAPPLAIIEAWLSDASVTLPFDRDPGTAERFTELWAKAFKEALAPHLEALRSTKEAKPAKLEGETGKGERALVEARLYLTGAVFKMDHHPMEAWLAVHGPLLRGAAARSSLWSRVVSAAAPDVAGRALKEGTPAELICEQAAQSYRSAAQQVESEDLRTTDGAALMRVTATTAEALFVVYGHGPASERATLSHIVAVDPPSANVQLKEVSMIAVDAALGPITVMFSGALEPIAAAGATTVFGRLAVARQVTAPPALYTRQLPVGRLRSVEIAVAIKGSRAMVKVYTDLQVAVEDVQSWYSVGLEPTIGLLSQAGKRMSPSDPDKTRLPSASLPFWDLMRFVWRGRIGLTARRFEFVMGKTARPDVSAASERMQVCADYARVRLAFGGVLEAALSGVTSTAYRAAGLDQAAGTLLALPLVDFPAGYVRAALQWELCRGRHADDHHLHPATPPDGDARQRPIDMVSEYKCVALNVDMEATVGDRPTVDALIAASSVDEGAREEDAWAAAAPAAEPPRGAKLGSPGVDEVDGDDAGSETGSIRGSAGGCGNGVAFFKSLIELTKTPLPWLRMVNKRGTFFLPLDPRRPPSTSLPKLLKKFAISVTAAPLSVVHHTVDLDNASCGLTLSCGSARYGGRVLMNQPTPGSVKPGMSSIARKREASRTTTTTLLTDVAAEGVTFHWGTASAWRAPDNGTGVQDEQDKLLTLLDASATLASAAGAAAKIGDDTGVAGLRGGPGGVRRVAAATARPEHFILSIAACKVHEERPDPRRATATLDQQRPLKVTAQDCRVVVDVEARNAVTAMVLHLVSAFKMPAKPRPPAEPPRAAPHLADLPAKLRPTSGGDFGRRRAAMLSLAPSASLEAGGNLLRTLLQQQKVPGAPGGQISSVAESANEGEDEDANAPADLASIASHSRRVTDDSATSRTGEEDTGGEGDMAERATRLSDSGGSRDMEDGGDEASDEAMRAMLGAQEYNEEIRERSRREEAAELRQGVVKWEVEVSLLQINLCSERAAGSFLLAAQRAQIGGRVLSLSNRNEVQGHIAQADIDPGAATPWLRVREGVLCPTPGAGVALKRVFNPFDWQLRHYRTAGPAASQAAVRLRVPEISVAMDAKEFEILQDVAAHLAGEQMPAVEGIGTDAALLYEAESEEVVVARDTFASVRQYVISLQEETLAVASGGRPGVTRSRSLCRIRSPLRASSNLSRMSTGLSQQGGEGPQWLDSMGQALKDYLDDLRSGAAEEHQAQAVALRWSGEQMEGARQALSAARSALQALKAVEKKRQQKLERASRLALEFDGVSWALCHGRTPFIEMSLSGISLVNLRNRDQSGNSKLVIHSATVRDATGSLAAAPGTDAGAVLTLWNPDESWSRDALLRVNAVLGPATRTHTIYEHIELVVHPLGVHLNEAIASSFWEYFFPKREEREEGTAGTKRQQTWVRSVDAKLKSRKSAQGAGFASADGAAAAADLAPPDLAAVRLGRPDIGGSKSAVTTPHVPSASGSGRPFSASEVHRRGPHWDGSSAAEMLKQSHKALALRRLSERPGAEAAAAEDGDEEAVLALAAEHKAALAAQRKDAVEGRKALFVHVRLNRVHCRVTYQGYPVNIKDLKVLLDKRVYRDLEGQWRDLFNRLKWDTVKSALKSVAGLQGRKFKELMPTKEAEDSDGATRAGTGQLKSWLGGLGKKAKDPDTLKAKLREREQQRKERLLLGKTPTSGGLLRGLSTTSMQPAAAAAAASIDDIGVLRSNDKLLAGLFQPQRSESATAGRSAAMISPRGEGDRSGRPPTGMVRPLGSASSAELASHLISPRTLSGSPLPLASSMASAASSSMRSSPSSDLGSSLEPPASPFQQPQRSSIGADRLQALLGPISSDGPPVPPSGFSTALRTPHSGSSISSARSASGAMGSQDLSDLDLPPNSTPLPSQSSLKAKPALRNRRDTDPGHAGKSVRFGDAASDGSRRTSETGDAVDPTQPSFSSAGSVEFENAQELKVGSKTLGNMLSSGRYEVVAMEDVRASLRSPRISAPAALPTAPPAMLGQSPAASEQFPSSRTWPPDGGRSPRPDQPACPATAESAGAGDPPAAAVPAEPAERSSGDPRSAFADSATTPAPATPVQVSPRGPYPQIETNVTRSGRLLADDQLENSKAGSTELIIAQMQSDAAAARQHRRAISGQGPWPCSAAGNGDSDQDRVPIASAVIAPTSVTPLPSPFSLEGGSQLLGQDSPASYDGDKADAEADADAAAPLPLGDTSPAPLIDMPSASKRTSYDRQDPPNICLLSSSGGWAPGMSAAHLLIAAAGGLPEAGEGALQPRASYTPSPERSSFGEASPARRPSQDAPASVWASPEEQRRLSGQQEPPLRSQGSAGHGESARRSSASQVQSGSEDEGEVGLRLEDLLSGGSIVDLEDDEDEEVSSSLEGSQASGGRRAWAGPPSAMEGLSMAGFKASANKTSKQASDLFNKAGTMLKKDLGKAGSLLKKDLGKASNAFGFNWRAE</sequence>
<feature type="region of interest" description="Disordered" evidence="2">
    <location>
        <begin position="3170"/>
        <end position="3206"/>
    </location>
</feature>
<dbReference type="OrthoDB" id="514036at2759"/>
<feature type="compositionally biased region" description="Acidic residues" evidence="2">
    <location>
        <begin position="3812"/>
        <end position="3821"/>
    </location>
</feature>
<dbReference type="eggNOG" id="KOG1910">
    <property type="taxonomic scope" value="Eukaryota"/>
</dbReference>
<proteinExistence type="predicted"/>
<feature type="region of interest" description="Disordered" evidence="2">
    <location>
        <begin position="730"/>
        <end position="764"/>
    </location>
</feature>
<feature type="compositionally biased region" description="Basic and acidic residues" evidence="2">
    <location>
        <begin position="568"/>
        <end position="580"/>
    </location>
</feature>
<reference evidence="4 5" key="1">
    <citation type="journal article" date="2012" name="Genome Biol.">
        <title>The genome of the polar eukaryotic microalga coccomyxa subellipsoidea reveals traits of cold adaptation.</title>
        <authorList>
            <person name="Blanc G."/>
            <person name="Agarkova I."/>
            <person name="Grimwood J."/>
            <person name="Kuo A."/>
            <person name="Brueggeman A."/>
            <person name="Dunigan D."/>
            <person name="Gurnon J."/>
            <person name="Ladunga I."/>
            <person name="Lindquist E."/>
            <person name="Lucas S."/>
            <person name="Pangilinan J."/>
            <person name="Proschold T."/>
            <person name="Salamov A."/>
            <person name="Schmutz J."/>
            <person name="Weeks D."/>
            <person name="Yamada T."/>
            <person name="Claverie J.M."/>
            <person name="Grigoriev I."/>
            <person name="Van Etten J."/>
            <person name="Lomsadze A."/>
            <person name="Borodovsky M."/>
        </authorList>
    </citation>
    <scope>NUCLEOTIDE SEQUENCE [LARGE SCALE GENOMIC DNA]</scope>
    <source>
        <strain evidence="4 5">C-169</strain>
    </source>
</reference>
<feature type="region of interest" description="Disordered" evidence="2">
    <location>
        <begin position="3616"/>
        <end position="3679"/>
    </location>
</feature>
<dbReference type="SMART" id="SM01214">
    <property type="entry name" value="Fmp27_GFWDK"/>
    <property type="match status" value="1"/>
</dbReference>
<dbReference type="PANTHER" id="PTHR15678">
    <property type="entry name" value="ANTIGEN MLAA-22-RELATED"/>
    <property type="match status" value="1"/>
</dbReference>
<feature type="compositionally biased region" description="Low complexity" evidence="2">
    <location>
        <begin position="3229"/>
        <end position="3254"/>
    </location>
</feature>
<feature type="region of interest" description="Disordered" evidence="2">
    <location>
        <begin position="3566"/>
        <end position="3598"/>
    </location>
</feature>
<name>I0YMN4_COCSC</name>
<feature type="region of interest" description="Disordered" evidence="2">
    <location>
        <begin position="108"/>
        <end position="127"/>
    </location>
</feature>
<feature type="region of interest" description="Disordered" evidence="2">
    <location>
        <begin position="622"/>
        <end position="654"/>
    </location>
</feature>
<feature type="region of interest" description="Disordered" evidence="2">
    <location>
        <begin position="1919"/>
        <end position="1958"/>
    </location>
</feature>
<feature type="region of interest" description="Disordered" evidence="2">
    <location>
        <begin position="2897"/>
        <end position="2933"/>
    </location>
</feature>
<protein>
    <recommendedName>
        <fullName evidence="3">FMP27/BLTP2/Hobbit GFWDK motif-containing RBG unit domain-containing protein</fullName>
    </recommendedName>
</protein>
<feature type="compositionally biased region" description="Low complexity" evidence="2">
    <location>
        <begin position="1921"/>
        <end position="1934"/>
    </location>
</feature>
<feature type="compositionally biased region" description="Polar residues" evidence="2">
    <location>
        <begin position="643"/>
        <end position="652"/>
    </location>
</feature>
<evidence type="ECO:0000259" key="3">
    <source>
        <dbReference type="SMART" id="SM01214"/>
    </source>
</evidence>
<feature type="compositionally biased region" description="Low complexity" evidence="2">
    <location>
        <begin position="3781"/>
        <end position="3790"/>
    </location>
</feature>
<dbReference type="KEGG" id="csl:COCSUDRAFT_58398"/>
<feature type="region of interest" description="Disordered" evidence="2">
    <location>
        <begin position="3229"/>
        <end position="3395"/>
    </location>
</feature>
<feature type="region of interest" description="Disordered" evidence="2">
    <location>
        <begin position="1053"/>
        <end position="1072"/>
    </location>
</feature>
<organism evidence="4 5">
    <name type="scientific">Coccomyxa subellipsoidea (strain C-169)</name>
    <name type="common">Green microalga</name>
    <dbReference type="NCBI Taxonomy" id="574566"/>
    <lineage>
        <taxon>Eukaryota</taxon>
        <taxon>Viridiplantae</taxon>
        <taxon>Chlorophyta</taxon>
        <taxon>core chlorophytes</taxon>
        <taxon>Trebouxiophyceae</taxon>
        <taxon>Trebouxiophyceae incertae sedis</taxon>
        <taxon>Coccomyxaceae</taxon>
        <taxon>Coccomyxa</taxon>
        <taxon>Coccomyxa subellipsoidea</taxon>
    </lineage>
</organism>
<feature type="domain" description="FMP27/BLTP2/Hobbit GFWDK motif-containing RBG unit" evidence="3">
    <location>
        <begin position="1648"/>
        <end position="1783"/>
    </location>
</feature>
<evidence type="ECO:0000256" key="2">
    <source>
        <dbReference type="SAM" id="MobiDB-lite"/>
    </source>
</evidence>
<feature type="region of interest" description="Disordered" evidence="2">
    <location>
        <begin position="1336"/>
        <end position="1375"/>
    </location>
</feature>
<dbReference type="RefSeq" id="XP_005644197.1">
    <property type="nucleotide sequence ID" value="XM_005644140.1"/>
</dbReference>
<feature type="coiled-coil region" evidence="1">
    <location>
        <begin position="2671"/>
        <end position="2708"/>
    </location>
</feature>
<feature type="compositionally biased region" description="Low complexity" evidence="2">
    <location>
        <begin position="555"/>
        <end position="567"/>
    </location>
</feature>
<feature type="region of interest" description="Disordered" evidence="2">
    <location>
        <begin position="1007"/>
        <end position="1044"/>
    </location>
</feature>
<feature type="region of interest" description="Disordered" evidence="2">
    <location>
        <begin position="2229"/>
        <end position="2260"/>
    </location>
</feature>
<feature type="compositionally biased region" description="Basic residues" evidence="2">
    <location>
        <begin position="870"/>
        <end position="884"/>
    </location>
</feature>
<evidence type="ECO:0000256" key="1">
    <source>
        <dbReference type="SAM" id="Coils"/>
    </source>
</evidence>
<feature type="region of interest" description="Disordered" evidence="2">
    <location>
        <begin position="3713"/>
        <end position="3860"/>
    </location>
</feature>
<feature type="compositionally biased region" description="Low complexity" evidence="2">
    <location>
        <begin position="3481"/>
        <end position="3497"/>
    </location>
</feature>
<dbReference type="EMBL" id="AGSI01000018">
    <property type="protein sequence ID" value="EIE19653.1"/>
    <property type="molecule type" value="Genomic_DNA"/>
</dbReference>
<dbReference type="Pfam" id="PF10344">
    <property type="entry name" value="Hobbit"/>
    <property type="match status" value="2"/>
</dbReference>
<keyword evidence="1" id="KW-0175">Coiled coil</keyword>
<feature type="region of interest" description="Disordered" evidence="2">
    <location>
        <begin position="2055"/>
        <end position="2075"/>
    </location>
</feature>
<feature type="compositionally biased region" description="Basic and acidic residues" evidence="2">
    <location>
        <begin position="1012"/>
        <end position="1021"/>
    </location>
</feature>
<feature type="region of interest" description="Disordered" evidence="2">
    <location>
        <begin position="2292"/>
        <end position="2374"/>
    </location>
</feature>
<comment type="caution">
    <text evidence="4">The sequence shown here is derived from an EMBL/GenBank/DDBJ whole genome shotgun (WGS) entry which is preliminary data.</text>
</comment>
<feature type="compositionally biased region" description="Basic and acidic residues" evidence="2">
    <location>
        <begin position="2351"/>
        <end position="2368"/>
    </location>
</feature>
<feature type="compositionally biased region" description="Polar residues" evidence="2">
    <location>
        <begin position="3450"/>
        <end position="3461"/>
    </location>
</feature>
<feature type="region of interest" description="Disordered" evidence="2">
    <location>
        <begin position="3430"/>
        <end position="3551"/>
    </location>
</feature>
<feature type="region of interest" description="Disordered" evidence="2">
    <location>
        <begin position="531"/>
        <end position="591"/>
    </location>
</feature>
<feature type="region of interest" description="Disordered" evidence="2">
    <location>
        <begin position="3068"/>
        <end position="3101"/>
    </location>
</feature>
<evidence type="ECO:0000313" key="4">
    <source>
        <dbReference type="EMBL" id="EIE19653.1"/>
    </source>
</evidence>
<dbReference type="Proteomes" id="UP000007264">
    <property type="component" value="Unassembled WGS sequence"/>
</dbReference>
<keyword evidence="5" id="KW-1185">Reference proteome</keyword>
<dbReference type="PANTHER" id="PTHR15678:SF6">
    <property type="entry name" value="BRIDGE-LIKE LIPID TRANSFER PROTEIN FAMILY MEMBER 2"/>
    <property type="match status" value="1"/>
</dbReference>
<dbReference type="InterPro" id="IPR045167">
    <property type="entry name" value="Hobbit"/>
</dbReference>
<accession>I0YMN4</accession>
<feature type="region of interest" description="Disordered" evidence="2">
    <location>
        <begin position="863"/>
        <end position="893"/>
    </location>
</feature>
<dbReference type="InterPro" id="IPR019441">
    <property type="entry name" value="FMP27/BLTP2/Hobbit_GFWDK_RBG"/>
</dbReference>